<feature type="transmembrane region" description="Helical" evidence="9">
    <location>
        <begin position="111"/>
        <end position="131"/>
    </location>
</feature>
<dbReference type="GeneTree" id="ENSGT01140000282578"/>
<keyword evidence="8" id="KW-0675">Receptor</keyword>
<evidence type="ECO:0000256" key="5">
    <source>
        <dbReference type="ARBA" id="ARBA00022989"/>
    </source>
</evidence>
<organism evidence="11 12">
    <name type="scientific">Loxodonta africana</name>
    <name type="common">African elephant</name>
    <dbReference type="NCBI Taxonomy" id="9785"/>
    <lineage>
        <taxon>Eukaryota</taxon>
        <taxon>Metazoa</taxon>
        <taxon>Chordata</taxon>
        <taxon>Craniata</taxon>
        <taxon>Vertebrata</taxon>
        <taxon>Euteleostomi</taxon>
        <taxon>Mammalia</taxon>
        <taxon>Eutheria</taxon>
        <taxon>Afrotheria</taxon>
        <taxon>Proboscidea</taxon>
        <taxon>Elephantidae</taxon>
        <taxon>Loxodonta</taxon>
    </lineage>
</organism>
<evidence type="ECO:0000256" key="3">
    <source>
        <dbReference type="ARBA" id="ARBA00022692"/>
    </source>
</evidence>
<name>G3U3K0_LOXAF</name>
<keyword evidence="4" id="KW-0716">Sensory transduction</keyword>
<dbReference type="HOGENOM" id="CLU_012526_3_0_1"/>
<reference evidence="11 12" key="1">
    <citation type="submission" date="2009-06" db="EMBL/GenBank/DDBJ databases">
        <title>The Genome Sequence of Loxodonta africana (African elephant).</title>
        <authorList>
            <person name="Di Palma F."/>
            <person name="Heiman D."/>
            <person name="Young S."/>
            <person name="Johnson J."/>
            <person name="Lander E.S."/>
            <person name="Lindblad-Toh K."/>
        </authorList>
    </citation>
    <scope>NUCLEOTIDE SEQUENCE [LARGE SCALE GENOMIC DNA]</scope>
    <source>
        <strain evidence="11 12">Isolate ISIS603380</strain>
    </source>
</reference>
<dbReference type="InterPro" id="IPR050516">
    <property type="entry name" value="Olfactory_GPCR"/>
</dbReference>
<feature type="domain" description="G-protein coupled receptors family 1 profile" evidence="10">
    <location>
        <begin position="1"/>
        <end position="199"/>
    </location>
</feature>
<keyword evidence="12" id="KW-1185">Reference proteome</keyword>
<accession>G3U3K0</accession>
<evidence type="ECO:0000256" key="6">
    <source>
        <dbReference type="ARBA" id="ARBA00023040"/>
    </source>
</evidence>
<evidence type="ECO:0000256" key="1">
    <source>
        <dbReference type="ARBA" id="ARBA00004651"/>
    </source>
</evidence>
<dbReference type="GO" id="GO:0004930">
    <property type="term" value="F:G protein-coupled receptor activity"/>
    <property type="evidence" value="ECO:0007669"/>
    <property type="project" value="UniProtKB-KW"/>
</dbReference>
<dbReference type="GO" id="GO:0005886">
    <property type="term" value="C:plasma membrane"/>
    <property type="evidence" value="ECO:0007669"/>
    <property type="project" value="UniProtKB-SubCell"/>
</dbReference>
<keyword evidence="5 9" id="KW-1133">Transmembrane helix</keyword>
<keyword evidence="7 9" id="KW-0472">Membrane</keyword>
<proteinExistence type="predicted"/>
<dbReference type="Ensembl" id="ENSLAFT00000032178.1">
    <property type="protein sequence ID" value="ENSLAFP00000022408.1"/>
    <property type="gene ID" value="ENSLAFG00000032426.1"/>
</dbReference>
<keyword evidence="2" id="KW-1003">Cell membrane</keyword>
<reference evidence="11" key="2">
    <citation type="submission" date="2025-08" db="UniProtKB">
        <authorList>
            <consortium name="Ensembl"/>
        </authorList>
    </citation>
    <scope>IDENTIFICATION</scope>
    <source>
        <strain evidence="11">Isolate ISIS603380</strain>
    </source>
</reference>
<evidence type="ECO:0000259" key="10">
    <source>
        <dbReference type="PROSITE" id="PS50262"/>
    </source>
</evidence>
<sequence>SLWGCILQVFLVVFLACTDMVLLTVMSYDDYVVICLPLHNKSIMKKNVSIMMATSSWLSGGVSGILHTATTFSLPLRVSNLVYQLFPEILQLLRIFSSDNWSSCCHLLAEIFFSFVSIAISYIHIFSILMIPSTVGQFKAFSTSIPHLVFLFFLHAASVAYLKPSVDVSCVFNPLLSVLYTVVLPTLYSLKNKDMKAAL</sequence>
<evidence type="ECO:0000256" key="4">
    <source>
        <dbReference type="ARBA" id="ARBA00022725"/>
    </source>
</evidence>
<dbReference type="InParanoid" id="G3U3K0"/>
<keyword evidence="4" id="KW-0552">Olfaction</keyword>
<evidence type="ECO:0000256" key="7">
    <source>
        <dbReference type="ARBA" id="ARBA00023136"/>
    </source>
</evidence>
<evidence type="ECO:0000313" key="12">
    <source>
        <dbReference type="Proteomes" id="UP000007646"/>
    </source>
</evidence>
<feature type="transmembrane region" description="Helical" evidence="9">
    <location>
        <begin position="143"/>
        <end position="162"/>
    </location>
</feature>
<feature type="transmembrane region" description="Helical" evidence="9">
    <location>
        <begin position="6"/>
        <end position="28"/>
    </location>
</feature>
<dbReference type="InterPro" id="IPR017452">
    <property type="entry name" value="GPCR_Rhodpsn_7TM"/>
</dbReference>
<protein>
    <recommendedName>
        <fullName evidence="10">G-protein coupled receptors family 1 profile domain-containing protein</fullName>
    </recommendedName>
</protein>
<dbReference type="AlphaFoldDB" id="G3U3K0"/>
<feature type="transmembrane region" description="Helical" evidence="9">
    <location>
        <begin position="174"/>
        <end position="190"/>
    </location>
</feature>
<evidence type="ECO:0000313" key="11">
    <source>
        <dbReference type="Ensembl" id="ENSLAFP00000022408.1"/>
    </source>
</evidence>
<dbReference type="Proteomes" id="UP000007646">
    <property type="component" value="Unassembled WGS sequence"/>
</dbReference>
<feature type="transmembrane region" description="Helical" evidence="9">
    <location>
        <begin position="48"/>
        <end position="69"/>
    </location>
</feature>
<dbReference type="PROSITE" id="PS50262">
    <property type="entry name" value="G_PROTEIN_RECEP_F1_2"/>
    <property type="match status" value="1"/>
</dbReference>
<dbReference type="SUPFAM" id="SSF81321">
    <property type="entry name" value="Family A G protein-coupled receptor-like"/>
    <property type="match status" value="1"/>
</dbReference>
<dbReference type="eggNOG" id="ENOG502SHXQ">
    <property type="taxonomic scope" value="Eukaryota"/>
</dbReference>
<dbReference type="Gene3D" id="1.20.1070.10">
    <property type="entry name" value="Rhodopsin 7-helix transmembrane proteins"/>
    <property type="match status" value="1"/>
</dbReference>
<dbReference type="PANTHER" id="PTHR26452">
    <property type="entry name" value="OLFACTORY RECEPTOR"/>
    <property type="match status" value="1"/>
</dbReference>
<dbReference type="GO" id="GO:0007608">
    <property type="term" value="P:sensory perception of smell"/>
    <property type="evidence" value="ECO:0007669"/>
    <property type="project" value="UniProtKB-KW"/>
</dbReference>
<reference evidence="11" key="3">
    <citation type="submission" date="2025-09" db="UniProtKB">
        <authorList>
            <consortium name="Ensembl"/>
        </authorList>
    </citation>
    <scope>IDENTIFICATION</scope>
    <source>
        <strain evidence="11">Isolate ISIS603380</strain>
    </source>
</reference>
<comment type="subcellular location">
    <subcellularLocation>
        <location evidence="1">Cell membrane</location>
        <topology evidence="1">Multi-pass membrane protein</topology>
    </subcellularLocation>
</comment>
<keyword evidence="6" id="KW-0807">Transducer</keyword>
<evidence type="ECO:0000256" key="8">
    <source>
        <dbReference type="ARBA" id="ARBA00023170"/>
    </source>
</evidence>
<keyword evidence="3 9" id="KW-0812">Transmembrane</keyword>
<keyword evidence="6" id="KW-0297">G-protein coupled receptor</keyword>
<evidence type="ECO:0000256" key="2">
    <source>
        <dbReference type="ARBA" id="ARBA00022475"/>
    </source>
</evidence>
<evidence type="ECO:0000256" key="9">
    <source>
        <dbReference type="SAM" id="Phobius"/>
    </source>
</evidence>